<evidence type="ECO:0000313" key="2">
    <source>
        <dbReference type="Proteomes" id="UP001596473"/>
    </source>
</evidence>
<comment type="caution">
    <text evidence="1">The sequence shown here is derived from an EMBL/GenBank/DDBJ whole genome shotgun (WGS) entry which is preliminary data.</text>
</comment>
<name>A0ABW2QZS9_9NEIS</name>
<sequence>MRYCTLAELQLAIPLQTLIALSNDAQPDLSYGGTTVPLQLVMEVIEDKVQQAEEVVDAHLRGRYTLPLLPIPSVIKDLTIKLARHELYARRPEGGDLPDAVTRTYKASMSMLEQIRDGKLTIGIPTGEAAPEAGEMKVRTRERRFNNNVLDRY</sequence>
<keyword evidence="2" id="KW-1185">Reference proteome</keyword>
<organism evidence="1 2">
    <name type="scientific">Iodobacter arcticus</name>
    <dbReference type="NCBI Taxonomy" id="590593"/>
    <lineage>
        <taxon>Bacteria</taxon>
        <taxon>Pseudomonadati</taxon>
        <taxon>Pseudomonadota</taxon>
        <taxon>Betaproteobacteria</taxon>
        <taxon>Neisseriales</taxon>
        <taxon>Chitinibacteraceae</taxon>
        <taxon>Iodobacter</taxon>
    </lineage>
</organism>
<protein>
    <submittedName>
        <fullName evidence="1">Gp436 family protein</fullName>
    </submittedName>
</protein>
<proteinExistence type="predicted"/>
<accession>A0ABW2QZS9</accession>
<gene>
    <name evidence="1" type="ORF">ACFQNF_05590</name>
</gene>
<dbReference type="Pfam" id="PF07030">
    <property type="entry name" value="Phage_Mu_Gp36"/>
    <property type="match status" value="1"/>
</dbReference>
<reference evidence="2" key="1">
    <citation type="journal article" date="2019" name="Int. J. Syst. Evol. Microbiol.">
        <title>The Global Catalogue of Microorganisms (GCM) 10K type strain sequencing project: providing services to taxonomists for standard genome sequencing and annotation.</title>
        <authorList>
            <consortium name="The Broad Institute Genomics Platform"/>
            <consortium name="The Broad Institute Genome Sequencing Center for Infectious Disease"/>
            <person name="Wu L."/>
            <person name="Ma J."/>
        </authorList>
    </citation>
    <scope>NUCLEOTIDE SEQUENCE [LARGE SCALE GENOMIC DNA]</scope>
    <source>
        <strain evidence="2">CCUG 62945</strain>
    </source>
</reference>
<dbReference type="InterPro" id="IPR009752">
    <property type="entry name" value="Phage_Mu_GpJ"/>
</dbReference>
<dbReference type="RefSeq" id="WP_380186769.1">
    <property type="nucleotide sequence ID" value="NZ_JBHTBQ010000009.1"/>
</dbReference>
<dbReference type="Proteomes" id="UP001596473">
    <property type="component" value="Unassembled WGS sequence"/>
</dbReference>
<dbReference type="EMBL" id="JBHTBQ010000009">
    <property type="protein sequence ID" value="MFC7419347.1"/>
    <property type="molecule type" value="Genomic_DNA"/>
</dbReference>
<evidence type="ECO:0000313" key="1">
    <source>
        <dbReference type="EMBL" id="MFC7419347.1"/>
    </source>
</evidence>